<keyword evidence="3" id="KW-1185">Reference proteome</keyword>
<name>A0A7R9C015_9CRUS</name>
<protein>
    <submittedName>
        <fullName evidence="2">Uncharacterized protein</fullName>
    </submittedName>
</protein>
<sequence>MMTALNVRLLVEALTECVVRSKQLLDLDLVRVDLGQASLLRSILSGVARSSSLKHLAFENCMLDDEAVEKICEALKNHVSLSHICLSGRKITRANPIVGLILHQQAVRTNAAERHQFTKRLPRFSGIKRLSFVDCPNLGSASFRCIAESLHDSDAVKALDMVNCGIDKRGVSALEALVSLNTSLVLVDLRGNEVLACAGDLLRQKLLILSQGTQKYPVLPTSHAWDAAVRSPTKSPHRPSETTVKPRPSVPQPPEEVAEKIYARKSKY</sequence>
<dbReference type="AlphaFoldDB" id="A0A7R9C015"/>
<dbReference type="Proteomes" id="UP000678499">
    <property type="component" value="Unassembled WGS sequence"/>
</dbReference>
<dbReference type="GO" id="GO:0044782">
    <property type="term" value="P:cilium organization"/>
    <property type="evidence" value="ECO:0007669"/>
    <property type="project" value="TreeGrafter"/>
</dbReference>
<dbReference type="Gene3D" id="3.80.10.10">
    <property type="entry name" value="Ribonuclease Inhibitor"/>
    <property type="match status" value="2"/>
</dbReference>
<organism evidence="2">
    <name type="scientific">Notodromas monacha</name>
    <dbReference type="NCBI Taxonomy" id="399045"/>
    <lineage>
        <taxon>Eukaryota</taxon>
        <taxon>Metazoa</taxon>
        <taxon>Ecdysozoa</taxon>
        <taxon>Arthropoda</taxon>
        <taxon>Crustacea</taxon>
        <taxon>Oligostraca</taxon>
        <taxon>Ostracoda</taxon>
        <taxon>Podocopa</taxon>
        <taxon>Podocopida</taxon>
        <taxon>Cypridocopina</taxon>
        <taxon>Cypridoidea</taxon>
        <taxon>Cyprididae</taxon>
        <taxon>Notodromas</taxon>
    </lineage>
</organism>
<dbReference type="EMBL" id="OA891232">
    <property type="protein sequence ID" value="CAD7284663.1"/>
    <property type="molecule type" value="Genomic_DNA"/>
</dbReference>
<evidence type="ECO:0000313" key="2">
    <source>
        <dbReference type="EMBL" id="CAD7284663.1"/>
    </source>
</evidence>
<dbReference type="OrthoDB" id="78308at2759"/>
<dbReference type="EMBL" id="CAJPEX010009195">
    <property type="protein sequence ID" value="CAG0924815.1"/>
    <property type="molecule type" value="Genomic_DNA"/>
</dbReference>
<dbReference type="PANTHER" id="PTHR24110">
    <property type="entry name" value="CENTROSOMAL PROTEIN OF 78 KDA"/>
    <property type="match status" value="1"/>
</dbReference>
<dbReference type="PANTHER" id="PTHR24110:SF3">
    <property type="entry name" value="CENTROSOMAL PROTEIN OF 78 KDA"/>
    <property type="match status" value="1"/>
</dbReference>
<feature type="non-terminal residue" evidence="2">
    <location>
        <position position="1"/>
    </location>
</feature>
<dbReference type="GO" id="GO:0005813">
    <property type="term" value="C:centrosome"/>
    <property type="evidence" value="ECO:0007669"/>
    <property type="project" value="TreeGrafter"/>
</dbReference>
<evidence type="ECO:0000313" key="3">
    <source>
        <dbReference type="Proteomes" id="UP000678499"/>
    </source>
</evidence>
<dbReference type="GO" id="GO:0036064">
    <property type="term" value="C:ciliary basal body"/>
    <property type="evidence" value="ECO:0007669"/>
    <property type="project" value="TreeGrafter"/>
</dbReference>
<proteinExistence type="predicted"/>
<dbReference type="SUPFAM" id="SSF52047">
    <property type="entry name" value="RNI-like"/>
    <property type="match status" value="1"/>
</dbReference>
<feature type="region of interest" description="Disordered" evidence="1">
    <location>
        <begin position="227"/>
        <end position="268"/>
    </location>
</feature>
<gene>
    <name evidence="2" type="ORF">NMOB1V02_LOCUS12268</name>
</gene>
<evidence type="ECO:0000256" key="1">
    <source>
        <dbReference type="SAM" id="MobiDB-lite"/>
    </source>
</evidence>
<reference evidence="2" key="1">
    <citation type="submission" date="2020-11" db="EMBL/GenBank/DDBJ databases">
        <authorList>
            <person name="Tran Van P."/>
        </authorList>
    </citation>
    <scope>NUCLEOTIDE SEQUENCE</scope>
</reference>
<dbReference type="InterPro" id="IPR032675">
    <property type="entry name" value="LRR_dom_sf"/>
</dbReference>
<accession>A0A7R9C015</accession>